<evidence type="ECO:0000256" key="1">
    <source>
        <dbReference type="RuleBase" id="RU367065"/>
    </source>
</evidence>
<evidence type="ECO:0000313" key="3">
    <source>
        <dbReference type="EMBL" id="KAF9149615.1"/>
    </source>
</evidence>
<dbReference type="InterPro" id="IPR022125">
    <property type="entry name" value="U3snoRNP10_N"/>
</dbReference>
<dbReference type="GO" id="GO:0030515">
    <property type="term" value="F:snoRNA binding"/>
    <property type="evidence" value="ECO:0007669"/>
    <property type="project" value="TreeGrafter"/>
</dbReference>
<keyword evidence="1" id="KW-0690">Ribosome biogenesis</keyword>
<dbReference type="GO" id="GO:0030686">
    <property type="term" value="C:90S preribosome"/>
    <property type="evidence" value="ECO:0007669"/>
    <property type="project" value="TreeGrafter"/>
</dbReference>
<keyword evidence="4" id="KW-1185">Reference proteome</keyword>
<dbReference type="GO" id="GO:0032040">
    <property type="term" value="C:small-subunit processome"/>
    <property type="evidence" value="ECO:0007669"/>
    <property type="project" value="TreeGrafter"/>
</dbReference>
<keyword evidence="1" id="KW-0698">rRNA processing</keyword>
<dbReference type="PANTHER" id="PTHR13457:SF1">
    <property type="entry name" value="HEAT REPEAT-CONTAINING PROTEIN 1"/>
    <property type="match status" value="1"/>
</dbReference>
<comment type="function">
    <text evidence="1">Involved in nucleolar processing of pre-18S ribosomal RNA.</text>
</comment>
<proteinExistence type="inferred from homology"/>
<dbReference type="PANTHER" id="PTHR13457">
    <property type="entry name" value="BAP28"/>
    <property type="match status" value="1"/>
</dbReference>
<reference evidence="3" key="1">
    <citation type="journal article" date="2020" name="Fungal Divers.">
        <title>Resolving the Mortierellaceae phylogeny through synthesis of multi-gene phylogenetics and phylogenomics.</title>
        <authorList>
            <person name="Vandepol N."/>
            <person name="Liber J."/>
            <person name="Desiro A."/>
            <person name="Na H."/>
            <person name="Kennedy M."/>
            <person name="Barry K."/>
            <person name="Grigoriev I.V."/>
            <person name="Miller A.N."/>
            <person name="O'Donnell K."/>
            <person name="Stajich J.E."/>
            <person name="Bonito G."/>
        </authorList>
    </citation>
    <scope>NUCLEOTIDE SEQUENCE</scope>
    <source>
        <strain evidence="3">NRRL 6426</strain>
    </source>
</reference>
<dbReference type="OrthoDB" id="31183at2759"/>
<comment type="subcellular location">
    <subcellularLocation>
        <location evidence="1">Nucleus</location>
        <location evidence="1">Nucleolus</location>
    </subcellularLocation>
</comment>
<sequence>MSSLAQQLKKIGTADVTKGYEKATKHRASFLFDSRQAADYDIDTIYSIGVNGITELKQLDSKFAAFEKTLFAESMKGVDRVLQTKEDNAKLDESITLFLRQMSPYFMLKPAGKALEWLIRRFRINEYNVDAVMHAILPYHETALFVTMVSILQIEETSRWAFLRPVRKSKQPLDRTLLIQSMLKDRSLVEFICETVLQAVTRRTSFKTLMSFYAAVMLQYIATLPAITDEVLTAIFPYILDGLKAKNSPEYQIASYMIVSQISERATLTMEVLSSLFTTMTTSYSNAFQMLLCLVHICQTQETFEEFPERAFKTLARIDGISTVLLTLLQKYSAQRFLYPFLIALAKHSGEHENYSFVLNTILKEEHLPSSIVHGVCSTVLDLYLAERAQDETAEMNYKTLSVLTVLHENYSQDLDAALQQKLSDSKDEEHSKTHSHLYSFIAKAFNGTRHQPLKESNTTLFLSVNHPEASIRLIAVKKLGEILKENTSELANPNNKDTFVRDALLARIQDDDERIVLQV</sequence>
<dbReference type="InterPro" id="IPR040191">
    <property type="entry name" value="UTP10"/>
</dbReference>
<comment type="caution">
    <text evidence="3">The sequence shown here is derived from an EMBL/GenBank/DDBJ whole genome shotgun (WGS) entry which is preliminary data.</text>
</comment>
<evidence type="ECO:0000259" key="2">
    <source>
        <dbReference type="Pfam" id="PF12397"/>
    </source>
</evidence>
<dbReference type="Pfam" id="PF12397">
    <property type="entry name" value="U3snoRNP10"/>
    <property type="match status" value="1"/>
</dbReference>
<dbReference type="GO" id="GO:0045943">
    <property type="term" value="P:positive regulation of transcription by RNA polymerase I"/>
    <property type="evidence" value="ECO:0007669"/>
    <property type="project" value="TreeGrafter"/>
</dbReference>
<keyword evidence="1" id="KW-0539">Nucleus</keyword>
<organism evidence="3 4">
    <name type="scientific">Linnemannia schmuckeri</name>
    <dbReference type="NCBI Taxonomy" id="64567"/>
    <lineage>
        <taxon>Eukaryota</taxon>
        <taxon>Fungi</taxon>
        <taxon>Fungi incertae sedis</taxon>
        <taxon>Mucoromycota</taxon>
        <taxon>Mortierellomycotina</taxon>
        <taxon>Mortierellomycetes</taxon>
        <taxon>Mortierellales</taxon>
        <taxon>Mortierellaceae</taxon>
        <taxon>Linnemannia</taxon>
    </lineage>
</organism>
<dbReference type="GO" id="GO:0000462">
    <property type="term" value="P:maturation of SSU-rRNA from tricistronic rRNA transcript (SSU-rRNA, 5.8S rRNA, LSU-rRNA)"/>
    <property type="evidence" value="ECO:0007669"/>
    <property type="project" value="TreeGrafter"/>
</dbReference>
<dbReference type="InterPro" id="IPR016024">
    <property type="entry name" value="ARM-type_fold"/>
</dbReference>
<comment type="similarity">
    <text evidence="1">Belongs to the HEATR1/UTP10 family.</text>
</comment>
<name>A0A9P5S086_9FUNG</name>
<accession>A0A9P5S086</accession>
<dbReference type="EMBL" id="JAAAUQ010000507">
    <property type="protein sequence ID" value="KAF9149615.1"/>
    <property type="molecule type" value="Genomic_DNA"/>
</dbReference>
<dbReference type="GO" id="GO:0034455">
    <property type="term" value="C:t-UTP complex"/>
    <property type="evidence" value="ECO:0007669"/>
    <property type="project" value="TreeGrafter"/>
</dbReference>
<dbReference type="SUPFAM" id="SSF48371">
    <property type="entry name" value="ARM repeat"/>
    <property type="match status" value="1"/>
</dbReference>
<evidence type="ECO:0000313" key="4">
    <source>
        <dbReference type="Proteomes" id="UP000748756"/>
    </source>
</evidence>
<dbReference type="Proteomes" id="UP000748756">
    <property type="component" value="Unassembled WGS sequence"/>
</dbReference>
<keyword evidence="1" id="KW-0687">Ribonucleoprotein</keyword>
<comment type="subunit">
    <text evidence="1">Component of the ribosomal small subunit (SSU) processome.</text>
</comment>
<protein>
    <recommendedName>
        <fullName evidence="1">U3 small nucleolar RNA-associated protein 10</fullName>
    </recommendedName>
</protein>
<feature type="domain" description="U3 small nucleolar RNA-associated protein 10 N-terminal" evidence="2">
    <location>
        <begin position="231"/>
        <end position="345"/>
    </location>
</feature>
<dbReference type="AlphaFoldDB" id="A0A9P5S086"/>
<gene>
    <name evidence="3" type="primary">HEATR1_1</name>
    <name evidence="3" type="ORF">BG015_008579</name>
</gene>